<reference evidence="2" key="2">
    <citation type="submission" date="2013-09" db="EMBL/GenBank/DDBJ databases">
        <title>Draft genome sequence of Alistipes putredinis (DSM 17216).</title>
        <authorList>
            <person name="Sudarsanam P."/>
            <person name="Ley R."/>
            <person name="Guruge J."/>
            <person name="Turnbaugh P.J."/>
            <person name="Mahowald M."/>
            <person name="Liep D."/>
            <person name="Gordon J."/>
        </authorList>
    </citation>
    <scope>NUCLEOTIDE SEQUENCE</scope>
    <source>
        <strain evidence="2">DSM 17216</strain>
    </source>
</reference>
<keyword evidence="3" id="KW-1185">Reference proteome</keyword>
<accession>B0MVQ4</accession>
<feature type="domain" description="Type I restriction enzyme R protein N-terminal" evidence="1">
    <location>
        <begin position="24"/>
        <end position="119"/>
    </location>
</feature>
<comment type="caution">
    <text evidence="2">The sequence shown here is derived from an EMBL/GenBank/DDBJ whole genome shotgun (WGS) entry which is preliminary data.</text>
</comment>
<name>B0MVQ4_9BACT</name>
<dbReference type="Gene3D" id="3.90.1570.30">
    <property type="match status" value="1"/>
</dbReference>
<dbReference type="EMBL" id="ABFK02000017">
    <property type="protein sequence ID" value="EDS04151.1"/>
    <property type="molecule type" value="Genomic_DNA"/>
</dbReference>
<organism evidence="2 3">
    <name type="scientific">Alistipes putredinis DSM 17216</name>
    <dbReference type="NCBI Taxonomy" id="445970"/>
    <lineage>
        <taxon>Bacteria</taxon>
        <taxon>Pseudomonadati</taxon>
        <taxon>Bacteroidota</taxon>
        <taxon>Bacteroidia</taxon>
        <taxon>Bacteroidales</taxon>
        <taxon>Rikenellaceae</taxon>
        <taxon>Alistipes</taxon>
    </lineage>
</organism>
<gene>
    <name evidence="2" type="ORF">ALIPUT_01215</name>
</gene>
<evidence type="ECO:0000259" key="1">
    <source>
        <dbReference type="Pfam" id="PF13588"/>
    </source>
</evidence>
<dbReference type="GO" id="GO:0005524">
    <property type="term" value="F:ATP binding"/>
    <property type="evidence" value="ECO:0007669"/>
    <property type="project" value="UniProtKB-KW"/>
</dbReference>
<dbReference type="PIRSF" id="PIRSF035009">
    <property type="entry name" value="UCP035009_HSDR_N"/>
    <property type="match status" value="1"/>
</dbReference>
<evidence type="ECO:0000313" key="3">
    <source>
        <dbReference type="Proteomes" id="UP000005819"/>
    </source>
</evidence>
<dbReference type="GO" id="GO:0009307">
    <property type="term" value="P:DNA restriction-modification system"/>
    <property type="evidence" value="ECO:0007669"/>
    <property type="project" value="UniProtKB-KW"/>
</dbReference>
<dbReference type="RefSeq" id="WP_004330027.1">
    <property type="nucleotide sequence ID" value="NZ_DS499580.1"/>
</dbReference>
<dbReference type="eggNOG" id="COG4748">
    <property type="taxonomic scope" value="Bacteria"/>
</dbReference>
<proteinExistence type="predicted"/>
<dbReference type="Pfam" id="PF13588">
    <property type="entry name" value="HSDR_N_2"/>
    <property type="match status" value="1"/>
</dbReference>
<protein>
    <submittedName>
        <fullName evidence="2">Type I restriction enzyme HsdR protein N-terminal domain protein</fullName>
    </submittedName>
</protein>
<dbReference type="InterPro" id="IPR029464">
    <property type="entry name" value="HSDR_N"/>
</dbReference>
<dbReference type="GeneID" id="73804099"/>
<sequence length="360" mass="41784">MDFKDELLILAERVGKLKDNVKTEEATKTSFVLPFLQALGYDIFNPEEVTPECICDYGTKKGEKIDYTVCMDGEPIMLIECKHWSADLSKYKAQLFRYYHVSQAKFGVLTNGINYQFYTDLDTPNKMDDKPFFEIDMLNLKDSHIEKLKQFRHDQYNTYMILNSATEMKYINALRSLIVKESSNPSDLFVKFMTKQVYDGVVTKNIIDEFRPMIQRAFQQYTNDYINERLKSAITPDVPSVEVSSNVSTEKSVANEEDMQDGNKIVTTDEELMGFYIVRAILCNTVDLDRVVDRDAQSYFAILFDDNNRKPICRLHFNGGKKYVETFDEEKKGTKHLITALTDIYKLSDQLISTVKFYLK</sequence>
<evidence type="ECO:0000313" key="2">
    <source>
        <dbReference type="EMBL" id="EDS04151.1"/>
    </source>
</evidence>
<dbReference type="AlphaFoldDB" id="B0MVQ4"/>
<dbReference type="Proteomes" id="UP000005819">
    <property type="component" value="Unassembled WGS sequence"/>
</dbReference>
<dbReference type="GO" id="GO:0009035">
    <property type="term" value="F:type I site-specific deoxyribonuclease activity"/>
    <property type="evidence" value="ECO:0007669"/>
    <property type="project" value="UniProtKB-EC"/>
</dbReference>
<dbReference type="HOGENOM" id="CLU_045501_0_0_10"/>
<reference evidence="2" key="1">
    <citation type="submission" date="2007-10" db="EMBL/GenBank/DDBJ databases">
        <authorList>
            <person name="Fulton L."/>
            <person name="Clifton S."/>
            <person name="Fulton B."/>
            <person name="Xu J."/>
            <person name="Minx P."/>
            <person name="Pepin K.H."/>
            <person name="Johnson M."/>
            <person name="Thiruvilangam P."/>
            <person name="Bhonagiri V."/>
            <person name="Nash W.E."/>
            <person name="Mardis E.R."/>
            <person name="Wilson R.K."/>
        </authorList>
    </citation>
    <scope>NUCLEOTIDE SEQUENCE [LARGE SCALE GENOMIC DNA]</scope>
    <source>
        <strain evidence="2">DSM 17216</strain>
    </source>
</reference>
<dbReference type="OrthoDB" id="9148007at2"/>
<dbReference type="GO" id="GO:0003677">
    <property type="term" value="F:DNA binding"/>
    <property type="evidence" value="ECO:0007669"/>
    <property type="project" value="UniProtKB-KW"/>
</dbReference>
<dbReference type="InterPro" id="IPR017035">
    <property type="entry name" value="UCP035009_HsdR_All3000-type"/>
</dbReference>